<evidence type="ECO:0000256" key="1">
    <source>
        <dbReference type="SAM" id="MobiDB-lite"/>
    </source>
</evidence>
<comment type="caution">
    <text evidence="2">The sequence shown here is derived from an EMBL/GenBank/DDBJ whole genome shotgun (WGS) entry which is preliminary data.</text>
</comment>
<keyword evidence="3" id="KW-1185">Reference proteome</keyword>
<dbReference type="Proteomes" id="UP000298030">
    <property type="component" value="Unassembled WGS sequence"/>
</dbReference>
<protein>
    <submittedName>
        <fullName evidence="2">Uncharacterized protein</fullName>
    </submittedName>
</protein>
<accession>A0A4Y7TZ12</accession>
<feature type="region of interest" description="Disordered" evidence="1">
    <location>
        <begin position="204"/>
        <end position="224"/>
    </location>
</feature>
<proteinExistence type="predicted"/>
<reference evidence="2 3" key="1">
    <citation type="journal article" date="2019" name="Nat. Ecol. Evol.">
        <title>Megaphylogeny resolves global patterns of mushroom evolution.</title>
        <authorList>
            <person name="Varga T."/>
            <person name="Krizsan K."/>
            <person name="Foldi C."/>
            <person name="Dima B."/>
            <person name="Sanchez-Garcia M."/>
            <person name="Sanchez-Ramirez S."/>
            <person name="Szollosi G.J."/>
            <person name="Szarkandi J.G."/>
            <person name="Papp V."/>
            <person name="Albert L."/>
            <person name="Andreopoulos W."/>
            <person name="Angelini C."/>
            <person name="Antonin V."/>
            <person name="Barry K.W."/>
            <person name="Bougher N.L."/>
            <person name="Buchanan P."/>
            <person name="Buyck B."/>
            <person name="Bense V."/>
            <person name="Catcheside P."/>
            <person name="Chovatia M."/>
            <person name="Cooper J."/>
            <person name="Damon W."/>
            <person name="Desjardin D."/>
            <person name="Finy P."/>
            <person name="Geml J."/>
            <person name="Haridas S."/>
            <person name="Hughes K."/>
            <person name="Justo A."/>
            <person name="Karasinski D."/>
            <person name="Kautmanova I."/>
            <person name="Kiss B."/>
            <person name="Kocsube S."/>
            <person name="Kotiranta H."/>
            <person name="LaButti K.M."/>
            <person name="Lechner B.E."/>
            <person name="Liimatainen K."/>
            <person name="Lipzen A."/>
            <person name="Lukacs Z."/>
            <person name="Mihaltcheva S."/>
            <person name="Morgado L.N."/>
            <person name="Niskanen T."/>
            <person name="Noordeloos M.E."/>
            <person name="Ohm R.A."/>
            <person name="Ortiz-Santana B."/>
            <person name="Ovrebo C."/>
            <person name="Racz N."/>
            <person name="Riley R."/>
            <person name="Savchenko A."/>
            <person name="Shiryaev A."/>
            <person name="Soop K."/>
            <person name="Spirin V."/>
            <person name="Szebenyi C."/>
            <person name="Tomsovsky M."/>
            <person name="Tulloss R.E."/>
            <person name="Uehling J."/>
            <person name="Grigoriev I.V."/>
            <person name="Vagvolgyi C."/>
            <person name="Papp T."/>
            <person name="Martin F.M."/>
            <person name="Miettinen O."/>
            <person name="Hibbett D.S."/>
            <person name="Nagy L.G."/>
        </authorList>
    </citation>
    <scope>NUCLEOTIDE SEQUENCE [LARGE SCALE GENOMIC DNA]</scope>
    <source>
        <strain evidence="2 3">FP101781</strain>
    </source>
</reference>
<evidence type="ECO:0000313" key="3">
    <source>
        <dbReference type="Proteomes" id="UP000298030"/>
    </source>
</evidence>
<dbReference type="EMBL" id="QPFP01000001">
    <property type="protein sequence ID" value="TEB39417.1"/>
    <property type="molecule type" value="Genomic_DNA"/>
</dbReference>
<feature type="region of interest" description="Disordered" evidence="1">
    <location>
        <begin position="1"/>
        <end position="32"/>
    </location>
</feature>
<organism evidence="2 3">
    <name type="scientific">Coprinellus micaceus</name>
    <name type="common">Glistening ink-cap mushroom</name>
    <name type="synonym">Coprinus micaceus</name>
    <dbReference type="NCBI Taxonomy" id="71717"/>
    <lineage>
        <taxon>Eukaryota</taxon>
        <taxon>Fungi</taxon>
        <taxon>Dikarya</taxon>
        <taxon>Basidiomycota</taxon>
        <taxon>Agaricomycotina</taxon>
        <taxon>Agaricomycetes</taxon>
        <taxon>Agaricomycetidae</taxon>
        <taxon>Agaricales</taxon>
        <taxon>Agaricineae</taxon>
        <taxon>Psathyrellaceae</taxon>
        <taxon>Coprinellus</taxon>
    </lineage>
</organism>
<name>A0A4Y7TZ12_COPMI</name>
<gene>
    <name evidence="2" type="ORF">FA13DRAFT_1784174</name>
</gene>
<dbReference type="AlphaFoldDB" id="A0A4Y7TZ12"/>
<sequence>MSAEPTEADDPKPNLGLPGPSHLQRKSMTKSTNWRRAARQHHEPLLNGCLSPEQLFEVYQCIHEFRQPHAPGCSRLASCQRHQHFLREFLRSRLAGRGIDLSRSQIISLRTHIMKCHLCPEDARAYASDGSGGSSPPEVPPHLHELITAAIKAWDGKRFFDKVRGRTRFIHAYIRERDVVLEQWQIQSALVSIDKARQLQETRKYRKIRRAPPASDSPEPLDRRAVVSSEVPAELGQSCEGISSGDQLALADETRGLTEAINAAIEGRELSFLSLVPPGSDAPTAMNGINLPLVAAQFNTEPQYHSETDHLAGVPILSTHPVDEIPTESVDMSALDRSLAVSWDGYHNTLDFGSTPYHDATVHQPALPGQVLSPYQWSEQGGTFILTLMSHYNFETENREWAHTHQNMLPS</sequence>
<evidence type="ECO:0000313" key="2">
    <source>
        <dbReference type="EMBL" id="TEB39417.1"/>
    </source>
</evidence>